<feature type="signal peptide" evidence="2">
    <location>
        <begin position="1"/>
        <end position="17"/>
    </location>
</feature>
<accession>A0A9D6V3U5</accession>
<dbReference type="EMBL" id="JACRDE010000497">
    <property type="protein sequence ID" value="MBI5251586.1"/>
    <property type="molecule type" value="Genomic_DNA"/>
</dbReference>
<feature type="region of interest" description="Disordered" evidence="1">
    <location>
        <begin position="63"/>
        <end position="129"/>
    </location>
</feature>
<dbReference type="AlphaFoldDB" id="A0A9D6V3U5"/>
<sequence>MKLFSLKSIYCVGLAFAALALLTGCDEANLAVDTILGRRSPVLSAAPQVPPSVIPAARRIPGEKAAPGADVPPQVAPQDRPAGTPVQVSPAPSQAPVPTVAQASEAAGKKRAPGALSPQTQQAMPAEAERVTKDSFVVARDPFKQPTEILPSECPPSMPLCRFDRSQLKLVGVIQVSEGQFKGLVEDPDGRGYFITSGMQIGGATVTQVTNKGITLHIHRTKQDVTMPLFREAREAGDL</sequence>
<name>A0A9D6V3U5_9BACT</name>
<evidence type="ECO:0000313" key="3">
    <source>
        <dbReference type="EMBL" id="MBI5251586.1"/>
    </source>
</evidence>
<evidence type="ECO:0008006" key="5">
    <source>
        <dbReference type="Google" id="ProtNLM"/>
    </source>
</evidence>
<dbReference type="Gene3D" id="2.30.30.830">
    <property type="match status" value="1"/>
</dbReference>
<protein>
    <recommendedName>
        <fullName evidence="5">Pilus assembly protein PilP</fullName>
    </recommendedName>
</protein>
<dbReference type="Proteomes" id="UP000807825">
    <property type="component" value="Unassembled WGS sequence"/>
</dbReference>
<evidence type="ECO:0000256" key="2">
    <source>
        <dbReference type="SAM" id="SignalP"/>
    </source>
</evidence>
<organism evidence="3 4">
    <name type="scientific">Desulfomonile tiedjei</name>
    <dbReference type="NCBI Taxonomy" id="2358"/>
    <lineage>
        <taxon>Bacteria</taxon>
        <taxon>Pseudomonadati</taxon>
        <taxon>Thermodesulfobacteriota</taxon>
        <taxon>Desulfomonilia</taxon>
        <taxon>Desulfomonilales</taxon>
        <taxon>Desulfomonilaceae</taxon>
        <taxon>Desulfomonile</taxon>
    </lineage>
</organism>
<keyword evidence="2" id="KW-0732">Signal</keyword>
<evidence type="ECO:0000256" key="1">
    <source>
        <dbReference type="SAM" id="MobiDB-lite"/>
    </source>
</evidence>
<dbReference type="PROSITE" id="PS51257">
    <property type="entry name" value="PROKAR_LIPOPROTEIN"/>
    <property type="match status" value="1"/>
</dbReference>
<feature type="chain" id="PRO_5039283457" description="Pilus assembly protein PilP" evidence="2">
    <location>
        <begin position="18"/>
        <end position="239"/>
    </location>
</feature>
<gene>
    <name evidence="3" type="ORF">HY912_19010</name>
</gene>
<comment type="caution">
    <text evidence="3">The sequence shown here is derived from an EMBL/GenBank/DDBJ whole genome shotgun (WGS) entry which is preliminary data.</text>
</comment>
<reference evidence="3" key="1">
    <citation type="submission" date="2020-07" db="EMBL/GenBank/DDBJ databases">
        <title>Huge and variable diversity of episymbiotic CPR bacteria and DPANN archaea in groundwater ecosystems.</title>
        <authorList>
            <person name="He C.Y."/>
            <person name="Keren R."/>
            <person name="Whittaker M."/>
            <person name="Farag I.F."/>
            <person name="Doudna J."/>
            <person name="Cate J.H.D."/>
            <person name="Banfield J.F."/>
        </authorList>
    </citation>
    <scope>NUCLEOTIDE SEQUENCE</scope>
    <source>
        <strain evidence="3">NC_groundwater_1664_Pr3_B-0.1um_52_9</strain>
    </source>
</reference>
<evidence type="ECO:0000313" key="4">
    <source>
        <dbReference type="Proteomes" id="UP000807825"/>
    </source>
</evidence>
<proteinExistence type="predicted"/>